<accession>A0A8H3BRB6</accession>
<comment type="caution">
    <text evidence="1">The sequence shown here is derived from an EMBL/GenBank/DDBJ whole genome shotgun (WGS) entry which is preliminary data.</text>
</comment>
<proteinExistence type="predicted"/>
<reference evidence="1" key="1">
    <citation type="submission" date="2021-01" db="EMBL/GenBank/DDBJ databases">
        <authorList>
            <person name="Kaushik A."/>
        </authorList>
    </citation>
    <scope>NUCLEOTIDE SEQUENCE</scope>
    <source>
        <strain evidence="1">AG1-1C</strain>
    </source>
</reference>
<name>A0A8H3BRB6_9AGAM</name>
<sequence length="122" mass="13948">MYMHLMVNWRYGHAKTIRVQPRETDRADEYYGWPQVAKTSARLLSILLGCPETLPSTNLNKVSPNLAQFIASAPCRLPIPLCMHRYALHLIWRVKILNPGFKPKHAARDVLDGAYAGCQKFE</sequence>
<dbReference type="AlphaFoldDB" id="A0A8H3BRB6"/>
<dbReference type="Proteomes" id="UP000663846">
    <property type="component" value="Unassembled WGS sequence"/>
</dbReference>
<protein>
    <submittedName>
        <fullName evidence="1">Uncharacterized protein</fullName>
    </submittedName>
</protein>
<gene>
    <name evidence="1" type="ORF">RDB_LOCUS161403</name>
</gene>
<evidence type="ECO:0000313" key="2">
    <source>
        <dbReference type="Proteomes" id="UP000663846"/>
    </source>
</evidence>
<organism evidence="1 2">
    <name type="scientific">Rhizoctonia solani</name>
    <dbReference type="NCBI Taxonomy" id="456999"/>
    <lineage>
        <taxon>Eukaryota</taxon>
        <taxon>Fungi</taxon>
        <taxon>Dikarya</taxon>
        <taxon>Basidiomycota</taxon>
        <taxon>Agaricomycotina</taxon>
        <taxon>Agaricomycetes</taxon>
        <taxon>Cantharellales</taxon>
        <taxon>Ceratobasidiaceae</taxon>
        <taxon>Rhizoctonia</taxon>
    </lineage>
</organism>
<evidence type="ECO:0000313" key="1">
    <source>
        <dbReference type="EMBL" id="CAE6462148.1"/>
    </source>
</evidence>
<dbReference type="EMBL" id="CAJMWS010000768">
    <property type="protein sequence ID" value="CAE6462148.1"/>
    <property type="molecule type" value="Genomic_DNA"/>
</dbReference>